<evidence type="ECO:0000256" key="6">
    <source>
        <dbReference type="PROSITE-ProRule" id="PRU00094"/>
    </source>
</evidence>
<dbReference type="PROSITE" id="PS50114">
    <property type="entry name" value="GATA_ZN_FINGER_2"/>
    <property type="match status" value="1"/>
</dbReference>
<dbReference type="OrthoDB" id="515401at2759"/>
<dbReference type="Gene3D" id="3.30.50.10">
    <property type="entry name" value="Erythroid Transcription Factor GATA-1, subunit A"/>
    <property type="match status" value="1"/>
</dbReference>
<keyword evidence="10" id="KW-1185">Reference proteome</keyword>
<dbReference type="SMART" id="SM00401">
    <property type="entry name" value="ZnF_GATA"/>
    <property type="match status" value="1"/>
</dbReference>
<dbReference type="InterPro" id="IPR013088">
    <property type="entry name" value="Znf_NHR/GATA"/>
</dbReference>
<dbReference type="InterPro" id="IPR000679">
    <property type="entry name" value="Znf_GATA"/>
</dbReference>
<keyword evidence="2" id="KW-0479">Metal-binding</keyword>
<evidence type="ECO:0000256" key="7">
    <source>
        <dbReference type="SAM" id="MobiDB-lite"/>
    </source>
</evidence>
<dbReference type="GO" id="GO:0045944">
    <property type="term" value="P:positive regulation of transcription by RNA polymerase II"/>
    <property type="evidence" value="ECO:0007669"/>
    <property type="project" value="TreeGrafter"/>
</dbReference>
<dbReference type="Proteomes" id="UP001139887">
    <property type="component" value="Unassembled WGS sequence"/>
</dbReference>
<evidence type="ECO:0000256" key="3">
    <source>
        <dbReference type="ARBA" id="ARBA00022771"/>
    </source>
</evidence>
<dbReference type="GO" id="GO:0008270">
    <property type="term" value="F:zinc ion binding"/>
    <property type="evidence" value="ECO:0007669"/>
    <property type="project" value="UniProtKB-KW"/>
</dbReference>
<reference evidence="9" key="1">
    <citation type="submission" date="2022-07" db="EMBL/GenBank/DDBJ databases">
        <title>Phylogenomic reconstructions and comparative analyses of Kickxellomycotina fungi.</title>
        <authorList>
            <person name="Reynolds N.K."/>
            <person name="Stajich J.E."/>
            <person name="Barry K."/>
            <person name="Grigoriev I.V."/>
            <person name="Crous P."/>
            <person name="Smith M.E."/>
        </authorList>
    </citation>
    <scope>NUCLEOTIDE SEQUENCE</scope>
    <source>
        <strain evidence="9">NRRL 1566</strain>
    </source>
</reference>
<dbReference type="GO" id="GO:0000981">
    <property type="term" value="F:DNA-binding transcription factor activity, RNA polymerase II-specific"/>
    <property type="evidence" value="ECO:0007669"/>
    <property type="project" value="TreeGrafter"/>
</dbReference>
<accession>A0A9W8M1F6</accession>
<dbReference type="CDD" id="cd00202">
    <property type="entry name" value="ZnF_GATA"/>
    <property type="match status" value="1"/>
</dbReference>
<dbReference type="InterPro" id="IPR039355">
    <property type="entry name" value="Transcription_factor_GATA"/>
</dbReference>
<gene>
    <name evidence="9" type="primary">GAT1_1</name>
    <name evidence="9" type="ORF">IWW36_000769</name>
</gene>
<keyword evidence="4" id="KW-0862">Zinc</keyword>
<feature type="region of interest" description="Disordered" evidence="7">
    <location>
        <begin position="176"/>
        <end position="198"/>
    </location>
</feature>
<proteinExistence type="predicted"/>
<dbReference type="GO" id="GO:0000122">
    <property type="term" value="P:negative regulation of transcription by RNA polymerase II"/>
    <property type="evidence" value="ECO:0007669"/>
    <property type="project" value="TreeGrafter"/>
</dbReference>
<evidence type="ECO:0000256" key="1">
    <source>
        <dbReference type="ARBA" id="ARBA00004123"/>
    </source>
</evidence>
<evidence type="ECO:0000256" key="5">
    <source>
        <dbReference type="ARBA" id="ARBA00023242"/>
    </source>
</evidence>
<evidence type="ECO:0000256" key="4">
    <source>
        <dbReference type="ARBA" id="ARBA00022833"/>
    </source>
</evidence>
<feature type="domain" description="GATA-type" evidence="8">
    <location>
        <begin position="220"/>
        <end position="270"/>
    </location>
</feature>
<dbReference type="GO" id="GO:0000978">
    <property type="term" value="F:RNA polymerase II cis-regulatory region sequence-specific DNA binding"/>
    <property type="evidence" value="ECO:0007669"/>
    <property type="project" value="TreeGrafter"/>
</dbReference>
<dbReference type="SUPFAM" id="SSF57716">
    <property type="entry name" value="Glucocorticoid receptor-like (DNA-binding domain)"/>
    <property type="match status" value="1"/>
</dbReference>
<dbReference type="PANTHER" id="PTHR10071:SF281">
    <property type="entry name" value="BOX A-BINDING FACTOR-RELATED"/>
    <property type="match status" value="1"/>
</dbReference>
<dbReference type="EMBL" id="JANBUW010000008">
    <property type="protein sequence ID" value="KAJ2851808.1"/>
    <property type="molecule type" value="Genomic_DNA"/>
</dbReference>
<dbReference type="AlphaFoldDB" id="A0A9W8M1F6"/>
<comment type="caution">
    <text evidence="9">The sequence shown here is derived from an EMBL/GenBank/DDBJ whole genome shotgun (WGS) entry which is preliminary data.</text>
</comment>
<protein>
    <submittedName>
        <fullName evidence="9">Sodium- and chloride-dependent GABA transporter 1</fullName>
    </submittedName>
</protein>
<keyword evidence="3 6" id="KW-0863">Zinc-finger</keyword>
<dbReference type="Pfam" id="PF00320">
    <property type="entry name" value="GATA"/>
    <property type="match status" value="1"/>
</dbReference>
<organism evidence="9 10">
    <name type="scientific">Coemansia brasiliensis</name>
    <dbReference type="NCBI Taxonomy" id="2650707"/>
    <lineage>
        <taxon>Eukaryota</taxon>
        <taxon>Fungi</taxon>
        <taxon>Fungi incertae sedis</taxon>
        <taxon>Zoopagomycota</taxon>
        <taxon>Kickxellomycotina</taxon>
        <taxon>Kickxellomycetes</taxon>
        <taxon>Kickxellales</taxon>
        <taxon>Kickxellaceae</taxon>
        <taxon>Coemansia</taxon>
    </lineage>
</organism>
<keyword evidence="5" id="KW-0539">Nucleus</keyword>
<evidence type="ECO:0000313" key="9">
    <source>
        <dbReference type="EMBL" id="KAJ2851808.1"/>
    </source>
</evidence>
<evidence type="ECO:0000256" key="2">
    <source>
        <dbReference type="ARBA" id="ARBA00022723"/>
    </source>
</evidence>
<feature type="region of interest" description="Disordered" evidence="7">
    <location>
        <begin position="55"/>
        <end position="91"/>
    </location>
</feature>
<evidence type="ECO:0000313" key="10">
    <source>
        <dbReference type="Proteomes" id="UP001139887"/>
    </source>
</evidence>
<dbReference type="GO" id="GO:0005634">
    <property type="term" value="C:nucleus"/>
    <property type="evidence" value="ECO:0007669"/>
    <property type="project" value="UniProtKB-SubCell"/>
</dbReference>
<sequence>MDPKDTFSFSTSSDISDLLLLISQPPPLSTSVTSSLALDNLLANMATPVETKPILSTSEEPTSMTAKSSSTNSIDGMSTTEYANSPGSQSLLPTRVPSFNDINGMAGSSQLSQQPAISPLQPSILDIGPPLQFSMSEINGTTAPGIRHSMVSMPSGQGMPFVLTPTHERRVLRRHSRSAPHPYIPEHPSRRNSTVSAYPSQRSSRCIVPSINQDGSYKCCANCLTAETPSWRRHPETQQLLCNACGLYLRLHRKSRPITIDEAGHIQVIRKNAAVQRDPINLASQSNGTVERMSYMPPQQQHASLASAQLGSFSSLRTTSSNASLQDIGEYSNVDFMFAPSPSYSNVNQPRLTENMMHLHIADSRNEFPASYSTNSGWIPSEISSVNQPSSSAVDDDLVKALQAVKDKTCAEN</sequence>
<comment type="subcellular location">
    <subcellularLocation>
        <location evidence="1">Nucleus</location>
    </subcellularLocation>
</comment>
<evidence type="ECO:0000259" key="8">
    <source>
        <dbReference type="PROSITE" id="PS50114"/>
    </source>
</evidence>
<dbReference type="PANTHER" id="PTHR10071">
    <property type="entry name" value="TRANSCRIPTION FACTOR GATA FAMILY MEMBER"/>
    <property type="match status" value="1"/>
</dbReference>
<name>A0A9W8M1F6_9FUNG</name>